<reference evidence="2" key="1">
    <citation type="submission" date="2018-09" db="EMBL/GenBank/DDBJ databases">
        <authorList>
            <person name="Livingstone P.G."/>
            <person name="Whitworth D.E."/>
        </authorList>
    </citation>
    <scope>NUCLEOTIDE SEQUENCE [LARGE SCALE GENOMIC DNA]</scope>
    <source>
        <strain evidence="2">CA051B</strain>
    </source>
</reference>
<dbReference type="InterPro" id="IPR012467">
    <property type="entry name" value="DUF1684"/>
</dbReference>
<dbReference type="Pfam" id="PF07920">
    <property type="entry name" value="DUF1684"/>
    <property type="match status" value="1"/>
</dbReference>
<dbReference type="AlphaFoldDB" id="A0A3A8PIB3"/>
<sequence>KKMTSEPKDKSAPEDVVAATRAWHAKRLERLSSEEGWLTLVGLTWLEEGKQAAGSAPDLEVPLPAPVPSQAGTFVRTGDSVSFQPAPGAAFTLEGKPFTGGALKTDEKGAPDVLRLGSVSFQVIRRGDRLGVRVKDSAAPARKQFHGIPTYAPSAAWRVEAKLVPDATPRTITVPNVLGMQEEMKSPGTLVFTVAGKEHRLVPVLEDGSDELFIIFGDETNRDTTYGAGRFLSTPLPDKDGRVVVDFNRAYNPPCAFSRFATCPLPPRGNRLALRVEAGEQRAGEH</sequence>
<dbReference type="Proteomes" id="UP000272888">
    <property type="component" value="Unassembled WGS sequence"/>
</dbReference>
<gene>
    <name evidence="1" type="ORF">D7V93_21925</name>
</gene>
<keyword evidence="2" id="KW-1185">Reference proteome</keyword>
<protein>
    <submittedName>
        <fullName evidence="1">DUF1684 domain-containing protein</fullName>
    </submittedName>
</protein>
<name>A0A3A8PIB3_9BACT</name>
<accession>A0A3A8PIB3</accession>
<evidence type="ECO:0000313" key="1">
    <source>
        <dbReference type="EMBL" id="RKH55749.1"/>
    </source>
</evidence>
<feature type="non-terminal residue" evidence="1">
    <location>
        <position position="1"/>
    </location>
</feature>
<comment type="caution">
    <text evidence="1">The sequence shown here is derived from an EMBL/GenBank/DDBJ whole genome shotgun (WGS) entry which is preliminary data.</text>
</comment>
<dbReference type="PANTHER" id="PTHR41913:SF1">
    <property type="entry name" value="DUF1684 DOMAIN-CONTAINING PROTEIN"/>
    <property type="match status" value="1"/>
</dbReference>
<proteinExistence type="predicted"/>
<dbReference type="PANTHER" id="PTHR41913">
    <property type="entry name" value="DUF1684 DOMAIN-CONTAINING PROTEIN"/>
    <property type="match status" value="1"/>
</dbReference>
<dbReference type="EMBL" id="RAWB01000238">
    <property type="protein sequence ID" value="RKH55749.1"/>
    <property type="molecule type" value="Genomic_DNA"/>
</dbReference>
<evidence type="ECO:0000313" key="2">
    <source>
        <dbReference type="Proteomes" id="UP000272888"/>
    </source>
</evidence>
<organism evidence="1 2">
    <name type="scientific">Corallococcus llansteffanensis</name>
    <dbReference type="NCBI Taxonomy" id="2316731"/>
    <lineage>
        <taxon>Bacteria</taxon>
        <taxon>Pseudomonadati</taxon>
        <taxon>Myxococcota</taxon>
        <taxon>Myxococcia</taxon>
        <taxon>Myxococcales</taxon>
        <taxon>Cystobacterineae</taxon>
        <taxon>Myxococcaceae</taxon>
        <taxon>Corallococcus</taxon>
    </lineage>
</organism>